<protein>
    <submittedName>
        <fullName evidence="2">Uncharacterized protein</fullName>
    </submittedName>
</protein>
<name>A0ABW0GPD4_9MICO</name>
<feature type="compositionally biased region" description="Basic and acidic residues" evidence="1">
    <location>
        <begin position="1222"/>
        <end position="1250"/>
    </location>
</feature>
<sequence length="1250" mass="130347">MSSSGPSPVTPEGLAGAPGGRAVAVLDRARAALLDQTSASRDLRLAADATLDLTSAHPSGQAVLLSSGRQPVSGLVRDPDARFEALTRLRRYRSRVGVLEDAGHTAGYLVAGVVVLPGAVEVPVLLRRCRVGAVSGSGTDADALVVVHGDVTLNPALVRELARRSAGALDLAAVVGDAVPRPDARGGFDPYPVLDLLQSRLPAVPGAVLRRRLLLAPLSVDDDRIVADLERLRDTGVEDSPLAWLGEDWDQLPADLPVTGSPDPGAGSIGDGGAVEQLLDRFAPVRPDRDQPRVLAAVLAGHSLAVDAPPGTGATTVALAVAAVAAATGRRCLVVTPDRGQADGLQDRLAAHGLLEPDAAAGPDGNRATESSGAVAARHEAAATRYREAAARLLEVRRPWQVSRADVLAALAAGVAEGPRLTSVVLTQDPATALSREQVDALADDLGEAVRLGLLRPDESAWSGARITDRQGAQEALGLARRMRDELVREARAAAGDLAHGTGTARAQTVAQVRDRFRLFSGLQATLDRLVPEVFDMHVLDLVVATADEEFRRSADYAMPLPSRWRLQRRARRLVRPGVQVDDAQLHRLLVAAADQRRQWQEISEGSGWAHLPAATGAMVASLGALVRACDRLDALHPGLRLADRDLDDVQAIATRLAADALALDDLPRRTLLGQRVRERGGEPLLAQLRRLPPGAVDPAGAARELRLAWWHGVAEATAPPTRDRDATTVAAAEHARSEEAWLAGAAARVRASRAALDPRLRLPDPVRVVVPADVAALPPHEHVDVVVLDDAGRTGMPEACGALARGAQVLALGDLGSARPGSALGVLGACLPVDALTASHRAQDPVLAGLPGAAGSHPVRTAGTPSGDPAVTRTVLDRATGLPGGGSDQLDTTEVEVEHVVGEVLRLVAECAAHEPARSVAVLGLTRGHAAAVAAGVRRAVRAYPALADAFSGDRPEPVVVASVDQARGLERDEVLLTTGFARTPHGRVVHRFGLLDDLGGPAVLATALSRARHRLHVVTALRSDDLDPARLRTPGARALREVLEAVEAATSARGDRAAGRAGTEPSGTRGEQPTGRRLGDPVLRVLGTTLTDTHDLEVGAGSGGGLLVRGARGVLVVDVDVDVPDPGALAARRARLAEAGWSHRLVAAELVAADVEGVARGLAEVVGGAPRPAPVTPPVVPEDQAAGEAGDEAADEAADPSAVRRADRVDDPVLPLSPDDSDRGWGEVDVRDADDRDDSILRERPPHW</sequence>
<feature type="region of interest" description="Disordered" evidence="1">
    <location>
        <begin position="1169"/>
        <end position="1250"/>
    </location>
</feature>
<evidence type="ECO:0000313" key="3">
    <source>
        <dbReference type="Proteomes" id="UP001596122"/>
    </source>
</evidence>
<proteinExistence type="predicted"/>
<dbReference type="Proteomes" id="UP001596122">
    <property type="component" value="Unassembled WGS sequence"/>
</dbReference>
<feature type="compositionally biased region" description="Basic and acidic residues" evidence="1">
    <location>
        <begin position="1204"/>
        <end position="1213"/>
    </location>
</feature>
<reference evidence="3" key="1">
    <citation type="journal article" date="2019" name="Int. J. Syst. Evol. Microbiol.">
        <title>The Global Catalogue of Microorganisms (GCM) 10K type strain sequencing project: providing services to taxonomists for standard genome sequencing and annotation.</title>
        <authorList>
            <consortium name="The Broad Institute Genomics Platform"/>
            <consortium name="The Broad Institute Genome Sequencing Center for Infectious Disease"/>
            <person name="Wu L."/>
            <person name="Ma J."/>
        </authorList>
    </citation>
    <scope>NUCLEOTIDE SEQUENCE [LARGE SCALE GENOMIC DNA]</scope>
    <source>
        <strain evidence="3">CCUG 43114</strain>
    </source>
</reference>
<comment type="caution">
    <text evidence="2">The sequence shown here is derived from an EMBL/GenBank/DDBJ whole genome shotgun (WGS) entry which is preliminary data.</text>
</comment>
<dbReference type="SUPFAM" id="SSF52540">
    <property type="entry name" value="P-loop containing nucleoside triphosphate hydrolases"/>
    <property type="match status" value="1"/>
</dbReference>
<feature type="compositionally biased region" description="Acidic residues" evidence="1">
    <location>
        <begin position="1191"/>
        <end position="1200"/>
    </location>
</feature>
<feature type="compositionally biased region" description="Pro residues" evidence="1">
    <location>
        <begin position="1173"/>
        <end position="1182"/>
    </location>
</feature>
<dbReference type="InterPro" id="IPR027417">
    <property type="entry name" value="P-loop_NTPase"/>
</dbReference>
<gene>
    <name evidence="2" type="ORF">ACFPJ6_13680</name>
</gene>
<dbReference type="Gene3D" id="3.40.50.300">
    <property type="entry name" value="P-loop containing nucleotide triphosphate hydrolases"/>
    <property type="match status" value="2"/>
</dbReference>
<dbReference type="RefSeq" id="WP_340271131.1">
    <property type="nucleotide sequence ID" value="NZ_JBBEOG010000009.1"/>
</dbReference>
<accession>A0ABW0GPD4</accession>
<dbReference type="EMBL" id="JBHSLD010000013">
    <property type="protein sequence ID" value="MFC5381833.1"/>
    <property type="molecule type" value="Genomic_DNA"/>
</dbReference>
<evidence type="ECO:0000256" key="1">
    <source>
        <dbReference type="SAM" id="MobiDB-lite"/>
    </source>
</evidence>
<organism evidence="2 3">
    <name type="scientific">Aquipuribacter nitratireducens</name>
    <dbReference type="NCBI Taxonomy" id="650104"/>
    <lineage>
        <taxon>Bacteria</taxon>
        <taxon>Bacillati</taxon>
        <taxon>Actinomycetota</taxon>
        <taxon>Actinomycetes</taxon>
        <taxon>Micrococcales</taxon>
        <taxon>Intrasporangiaceae</taxon>
        <taxon>Aquipuribacter</taxon>
    </lineage>
</organism>
<feature type="region of interest" description="Disordered" evidence="1">
    <location>
        <begin position="1052"/>
        <end position="1081"/>
    </location>
</feature>
<keyword evidence="3" id="KW-1185">Reference proteome</keyword>
<evidence type="ECO:0000313" key="2">
    <source>
        <dbReference type="EMBL" id="MFC5381833.1"/>
    </source>
</evidence>